<evidence type="ECO:0000313" key="1">
    <source>
        <dbReference type="EMBL" id="WVZ96212.1"/>
    </source>
</evidence>
<dbReference type="EMBL" id="CP144754">
    <property type="protein sequence ID" value="WVZ96212.1"/>
    <property type="molecule type" value="Genomic_DNA"/>
</dbReference>
<protein>
    <recommendedName>
        <fullName evidence="3">F-box domain-containing protein</fullName>
    </recommendedName>
</protein>
<dbReference type="Gene3D" id="3.80.10.10">
    <property type="entry name" value="Ribonuclease Inhibitor"/>
    <property type="match status" value="1"/>
</dbReference>
<reference evidence="1 2" key="1">
    <citation type="submission" date="2024-02" db="EMBL/GenBank/DDBJ databases">
        <title>High-quality chromosome-scale genome assembly of Pensacola bahiagrass (Paspalum notatum Flugge var. saurae).</title>
        <authorList>
            <person name="Vega J.M."/>
            <person name="Podio M."/>
            <person name="Orjuela J."/>
            <person name="Siena L.A."/>
            <person name="Pessino S.C."/>
            <person name="Combes M.C."/>
            <person name="Mariac C."/>
            <person name="Albertini E."/>
            <person name="Pupilli F."/>
            <person name="Ortiz J.P.A."/>
            <person name="Leblanc O."/>
        </authorList>
    </citation>
    <scope>NUCLEOTIDE SEQUENCE [LARGE SCALE GENOMIC DNA]</scope>
    <source>
        <strain evidence="1">R1</strain>
        <tissue evidence="1">Leaf</tissue>
    </source>
</reference>
<gene>
    <name evidence="1" type="ORF">U9M48_041879</name>
</gene>
<proteinExistence type="predicted"/>
<dbReference type="SUPFAM" id="SSF81383">
    <property type="entry name" value="F-box domain"/>
    <property type="match status" value="1"/>
</dbReference>
<organism evidence="1 2">
    <name type="scientific">Paspalum notatum var. saurae</name>
    <dbReference type="NCBI Taxonomy" id="547442"/>
    <lineage>
        <taxon>Eukaryota</taxon>
        <taxon>Viridiplantae</taxon>
        <taxon>Streptophyta</taxon>
        <taxon>Embryophyta</taxon>
        <taxon>Tracheophyta</taxon>
        <taxon>Spermatophyta</taxon>
        <taxon>Magnoliopsida</taxon>
        <taxon>Liliopsida</taxon>
        <taxon>Poales</taxon>
        <taxon>Poaceae</taxon>
        <taxon>PACMAD clade</taxon>
        <taxon>Panicoideae</taxon>
        <taxon>Andropogonodae</taxon>
        <taxon>Paspaleae</taxon>
        <taxon>Paspalinae</taxon>
        <taxon>Paspalum</taxon>
    </lineage>
</organism>
<dbReference type="AlphaFoldDB" id="A0AAQ3UU64"/>
<keyword evidence="2" id="KW-1185">Reference proteome</keyword>
<evidence type="ECO:0008006" key="3">
    <source>
        <dbReference type="Google" id="ProtNLM"/>
    </source>
</evidence>
<dbReference type="Proteomes" id="UP001341281">
    <property type="component" value="Chromosome 10"/>
</dbReference>
<dbReference type="InterPro" id="IPR055312">
    <property type="entry name" value="FBL15-like"/>
</dbReference>
<accession>A0AAQ3UU64</accession>
<evidence type="ECO:0000313" key="2">
    <source>
        <dbReference type="Proteomes" id="UP001341281"/>
    </source>
</evidence>
<sequence>MDRCGGGIAAKRAKLSAGGEDRLSALPDDLLVVILLGLDSTPAAARTTVLSRRWRRVWALLPDIRFHLAPGADGHRIRKVLEAPEAPVLSRIHVTTEGSAGSAAAACWLPAAARRLSGALVYRNNIVDPADEDQLGDSIQLPCFEVAAEIELNLGFLRLALPPHGSFFGLTNLSLVRVRFDGPPHLGRVVSWPRCPCLRELSVHDSSGLQHLSLFSNTLLQMELRKVRGLRRLTIFTPALLVLRVGSSFHDNDPSEPNQPIADIIAPQLKSLVWVDVYDPRYVRLGNLEQLQQLNTHYFFVYGQHQYERDMNGYCLRLLKQFQALHTLDLMLVYPKDIGGSQYMMGDIAMLPQIKSLNLSIINKAHDFGASSFHLLRMCTGLTNLFLMVFTDSNLESTCPSGCICDQSTSWKTEDLVLNHLEYVVVGNLQGAEYEVTFVKQLFKWARVLKRVGIIFTSKISESKVKWFRQAIAGSSRPETCVESFIHHGAGKRSIDK</sequence>
<dbReference type="InterPro" id="IPR036047">
    <property type="entry name" value="F-box-like_dom_sf"/>
</dbReference>
<dbReference type="SUPFAM" id="SSF52047">
    <property type="entry name" value="RNI-like"/>
    <property type="match status" value="1"/>
</dbReference>
<dbReference type="InterPro" id="IPR032675">
    <property type="entry name" value="LRR_dom_sf"/>
</dbReference>
<dbReference type="PANTHER" id="PTHR34709:SF61">
    <property type="entry name" value="OS07G0229100 PROTEIN"/>
    <property type="match status" value="1"/>
</dbReference>
<dbReference type="PANTHER" id="PTHR34709">
    <property type="entry name" value="OS10G0396666 PROTEIN"/>
    <property type="match status" value="1"/>
</dbReference>
<name>A0AAQ3UU64_PASNO</name>